<proteinExistence type="predicted"/>
<comment type="caution">
    <text evidence="1">The sequence shown here is derived from an EMBL/GenBank/DDBJ whole genome shotgun (WGS) entry which is preliminary data.</text>
</comment>
<sequence length="109" mass="12226">MASGSSSSKEMEKRIAIREGKKQAAQGSSTDKYLSATDDDHNIVLINGSESVLRSVECRSLLGSDYDDVDNSFFRGDMICYLMGYDYVIKYNCKTDDDFVNCYCYGTTF</sequence>
<accession>A0AAN9E5Q5</accession>
<name>A0AAN9E5Q5_CROPI</name>
<gene>
    <name evidence="1" type="ORF">RIF29_38968</name>
</gene>
<keyword evidence="2" id="KW-1185">Reference proteome</keyword>
<dbReference type="Proteomes" id="UP001372338">
    <property type="component" value="Unassembled WGS sequence"/>
</dbReference>
<dbReference type="AlphaFoldDB" id="A0AAN9E5Q5"/>
<protein>
    <submittedName>
        <fullName evidence="1">Uncharacterized protein</fullName>
    </submittedName>
</protein>
<organism evidence="1 2">
    <name type="scientific">Crotalaria pallida</name>
    <name type="common">Smooth rattlebox</name>
    <name type="synonym">Crotalaria striata</name>
    <dbReference type="NCBI Taxonomy" id="3830"/>
    <lineage>
        <taxon>Eukaryota</taxon>
        <taxon>Viridiplantae</taxon>
        <taxon>Streptophyta</taxon>
        <taxon>Embryophyta</taxon>
        <taxon>Tracheophyta</taxon>
        <taxon>Spermatophyta</taxon>
        <taxon>Magnoliopsida</taxon>
        <taxon>eudicotyledons</taxon>
        <taxon>Gunneridae</taxon>
        <taxon>Pentapetalae</taxon>
        <taxon>rosids</taxon>
        <taxon>fabids</taxon>
        <taxon>Fabales</taxon>
        <taxon>Fabaceae</taxon>
        <taxon>Papilionoideae</taxon>
        <taxon>50 kb inversion clade</taxon>
        <taxon>genistoids sensu lato</taxon>
        <taxon>core genistoids</taxon>
        <taxon>Crotalarieae</taxon>
        <taxon>Crotalaria</taxon>
    </lineage>
</organism>
<reference evidence="1 2" key="1">
    <citation type="submission" date="2024-01" db="EMBL/GenBank/DDBJ databases">
        <title>The genomes of 5 underutilized Papilionoideae crops provide insights into root nodulation and disease resistanc.</title>
        <authorList>
            <person name="Yuan L."/>
        </authorList>
    </citation>
    <scope>NUCLEOTIDE SEQUENCE [LARGE SCALE GENOMIC DNA]</scope>
    <source>
        <strain evidence="1">ZHUSHIDOU_FW_LH</strain>
        <tissue evidence="1">Leaf</tissue>
    </source>
</reference>
<evidence type="ECO:0000313" key="1">
    <source>
        <dbReference type="EMBL" id="KAK7244150.1"/>
    </source>
</evidence>
<dbReference type="EMBL" id="JAYWIO010000008">
    <property type="protein sequence ID" value="KAK7244150.1"/>
    <property type="molecule type" value="Genomic_DNA"/>
</dbReference>
<evidence type="ECO:0000313" key="2">
    <source>
        <dbReference type="Proteomes" id="UP001372338"/>
    </source>
</evidence>